<evidence type="ECO:0000256" key="3">
    <source>
        <dbReference type="SAM" id="SignalP"/>
    </source>
</evidence>
<protein>
    <recommendedName>
        <fullName evidence="6">Palmitoyl-protein thioesterase 1</fullName>
    </recommendedName>
</protein>
<name>A0AAD9U6X9_9ROSI</name>
<sequence>MAFHSLPISFFSIFVFFPVSLSIPFIVLHGIGDQCSNGGVKHFTQNLTSFSDSKGYCVEVGDGTWDSWFKPLDEQTRIVCDKVKEMKELSGGYSIVGLSQGNLIGRGVIEHCEGGPPVRNFISLGGPHAGTASVPLCGSGILCKIADNLIKSEIYSDYIQDHLAPSGYLKFPNDIPKYLKKCKFLPKLNNELPDQRNSTYKERFSSLQNLVLIMFQNDTVLIPKETSWFGYYPDGAFKPVIPPQQTPLYTEDWIGLKALDAAGRVKYISVAGGHLKISIDDMKKHVVPYLTSQAPGKQSLEKDDHVGPHNSINRRAALNSNRKQMNRLESEASSEVVYDGSASFMWPSSVKGFFGELIGVSDDNSLSQP</sequence>
<accession>A0AAD9U6X9</accession>
<dbReference type="Gene3D" id="3.40.50.1820">
    <property type="entry name" value="alpha/beta hydrolase"/>
    <property type="match status" value="1"/>
</dbReference>
<feature type="signal peptide" evidence="3">
    <location>
        <begin position="1"/>
        <end position="22"/>
    </location>
</feature>
<keyword evidence="3" id="KW-0732">Signal</keyword>
<dbReference type="PANTHER" id="PTHR11247:SF8">
    <property type="entry name" value="PALMITOYL-PROTEIN THIOESTERASE 1"/>
    <property type="match status" value="1"/>
</dbReference>
<dbReference type="Proteomes" id="UP001280121">
    <property type="component" value="Unassembled WGS sequence"/>
</dbReference>
<dbReference type="SUPFAM" id="SSF53474">
    <property type="entry name" value="alpha/beta-Hydrolases"/>
    <property type="match status" value="1"/>
</dbReference>
<evidence type="ECO:0000256" key="2">
    <source>
        <dbReference type="SAM" id="MobiDB-lite"/>
    </source>
</evidence>
<keyword evidence="1" id="KW-0378">Hydrolase</keyword>
<dbReference type="GO" id="GO:0016790">
    <property type="term" value="F:thiolester hydrolase activity"/>
    <property type="evidence" value="ECO:0007669"/>
    <property type="project" value="TreeGrafter"/>
</dbReference>
<feature type="chain" id="PRO_5042000000" description="Palmitoyl-protein thioesterase 1" evidence="3">
    <location>
        <begin position="23"/>
        <end position="369"/>
    </location>
</feature>
<evidence type="ECO:0000256" key="1">
    <source>
        <dbReference type="ARBA" id="ARBA00022801"/>
    </source>
</evidence>
<organism evidence="4 5">
    <name type="scientific">Dipteronia dyeriana</name>
    <dbReference type="NCBI Taxonomy" id="168575"/>
    <lineage>
        <taxon>Eukaryota</taxon>
        <taxon>Viridiplantae</taxon>
        <taxon>Streptophyta</taxon>
        <taxon>Embryophyta</taxon>
        <taxon>Tracheophyta</taxon>
        <taxon>Spermatophyta</taxon>
        <taxon>Magnoliopsida</taxon>
        <taxon>eudicotyledons</taxon>
        <taxon>Gunneridae</taxon>
        <taxon>Pentapetalae</taxon>
        <taxon>rosids</taxon>
        <taxon>malvids</taxon>
        <taxon>Sapindales</taxon>
        <taxon>Sapindaceae</taxon>
        <taxon>Hippocastanoideae</taxon>
        <taxon>Acereae</taxon>
        <taxon>Dipteronia</taxon>
    </lineage>
</organism>
<evidence type="ECO:0000313" key="4">
    <source>
        <dbReference type="EMBL" id="KAK2648967.1"/>
    </source>
</evidence>
<feature type="region of interest" description="Disordered" evidence="2">
    <location>
        <begin position="293"/>
        <end position="326"/>
    </location>
</feature>
<gene>
    <name evidence="4" type="ORF">Ddye_016456</name>
</gene>
<proteinExistence type="predicted"/>
<feature type="compositionally biased region" description="Polar residues" evidence="2">
    <location>
        <begin position="310"/>
        <end position="323"/>
    </location>
</feature>
<comment type="caution">
    <text evidence="4">The sequence shown here is derived from an EMBL/GenBank/DDBJ whole genome shotgun (WGS) entry which is preliminary data.</text>
</comment>
<dbReference type="Pfam" id="PF02089">
    <property type="entry name" value="Palm_thioest"/>
    <property type="match status" value="1"/>
</dbReference>
<evidence type="ECO:0000313" key="5">
    <source>
        <dbReference type="Proteomes" id="UP001280121"/>
    </source>
</evidence>
<dbReference type="InterPro" id="IPR029058">
    <property type="entry name" value="AB_hydrolase_fold"/>
</dbReference>
<reference evidence="4" key="1">
    <citation type="journal article" date="2023" name="Plant J.">
        <title>Genome sequences and population genomics provide insights into the demographic history, inbreeding, and mutation load of two 'living fossil' tree species of Dipteronia.</title>
        <authorList>
            <person name="Feng Y."/>
            <person name="Comes H.P."/>
            <person name="Chen J."/>
            <person name="Zhu S."/>
            <person name="Lu R."/>
            <person name="Zhang X."/>
            <person name="Li P."/>
            <person name="Qiu J."/>
            <person name="Olsen K.M."/>
            <person name="Qiu Y."/>
        </authorList>
    </citation>
    <scope>NUCLEOTIDE SEQUENCE</scope>
    <source>
        <strain evidence="4">KIB01</strain>
    </source>
</reference>
<dbReference type="PANTHER" id="PTHR11247">
    <property type="entry name" value="PALMITOYL-PROTEIN THIOESTERASE/DOLICHYLDIPHOSPHATASE 1"/>
    <property type="match status" value="1"/>
</dbReference>
<evidence type="ECO:0008006" key="6">
    <source>
        <dbReference type="Google" id="ProtNLM"/>
    </source>
</evidence>
<keyword evidence="5" id="KW-1185">Reference proteome</keyword>
<dbReference type="AlphaFoldDB" id="A0AAD9U6X9"/>
<dbReference type="EMBL" id="JANJYI010000005">
    <property type="protein sequence ID" value="KAK2648967.1"/>
    <property type="molecule type" value="Genomic_DNA"/>
</dbReference>